<evidence type="ECO:0000313" key="2">
    <source>
        <dbReference type="Proteomes" id="UP000626109"/>
    </source>
</evidence>
<protein>
    <recommendedName>
        <fullName evidence="3">DNA (cytosine-5-)-methyltransferase</fullName>
    </recommendedName>
</protein>
<name>A0A813L2T7_POLGL</name>
<accession>A0A813L2T7</accession>
<evidence type="ECO:0000313" key="1">
    <source>
        <dbReference type="EMBL" id="CAE8718680.1"/>
    </source>
</evidence>
<dbReference type="InterPro" id="IPR029063">
    <property type="entry name" value="SAM-dependent_MTases_sf"/>
</dbReference>
<organism evidence="1 2">
    <name type="scientific">Polarella glacialis</name>
    <name type="common">Dinoflagellate</name>
    <dbReference type="NCBI Taxonomy" id="89957"/>
    <lineage>
        <taxon>Eukaryota</taxon>
        <taxon>Sar</taxon>
        <taxon>Alveolata</taxon>
        <taxon>Dinophyceae</taxon>
        <taxon>Suessiales</taxon>
        <taxon>Suessiaceae</taxon>
        <taxon>Polarella</taxon>
    </lineage>
</organism>
<dbReference type="EMBL" id="CAJNNW010033400">
    <property type="protein sequence ID" value="CAE8718680.1"/>
    <property type="molecule type" value="Genomic_DNA"/>
</dbReference>
<comment type="caution">
    <text evidence="1">The sequence shown here is derived from an EMBL/GenBank/DDBJ whole genome shotgun (WGS) entry which is preliminary data.</text>
</comment>
<dbReference type="AlphaFoldDB" id="A0A813L2T7"/>
<dbReference type="Proteomes" id="UP000626109">
    <property type="component" value="Unassembled WGS sequence"/>
</dbReference>
<dbReference type="SUPFAM" id="SSF53335">
    <property type="entry name" value="S-adenosyl-L-methionine-dependent methyltransferases"/>
    <property type="match status" value="1"/>
</dbReference>
<reference evidence="1" key="1">
    <citation type="submission" date="2021-02" db="EMBL/GenBank/DDBJ databases">
        <authorList>
            <person name="Dougan E. K."/>
            <person name="Rhodes N."/>
            <person name="Thang M."/>
            <person name="Chan C."/>
        </authorList>
    </citation>
    <scope>NUCLEOTIDE SEQUENCE</scope>
</reference>
<proteinExistence type="predicted"/>
<sequence length="130" mass="14182">MPRLLELFSETGSVGHSLRARGWEVTGVDLDPKTGATIITDVGSWDPTAHEPGYFQCVWASCPCTVYSIALATTSTPRNLEGADMLAQKVQNITEYHKPLAGHFIENPQTGALKDEGSCERSTVSRYILL</sequence>
<evidence type="ECO:0008006" key="3">
    <source>
        <dbReference type="Google" id="ProtNLM"/>
    </source>
</evidence>
<gene>
    <name evidence="1" type="ORF">PGLA2088_LOCUS40208</name>
</gene>